<dbReference type="Proteomes" id="UP000789845">
    <property type="component" value="Unassembled WGS sequence"/>
</dbReference>
<dbReference type="AlphaFoldDB" id="A0A9C7G8S1"/>
<keyword evidence="3" id="KW-0479">Metal-binding</keyword>
<dbReference type="EC" id="3.5.1.18" evidence="7"/>
<evidence type="ECO:0000313" key="8">
    <source>
        <dbReference type="Proteomes" id="UP000789845"/>
    </source>
</evidence>
<comment type="caution">
    <text evidence="7">The sequence shown here is derived from an EMBL/GenBank/DDBJ whole genome shotgun (WGS) entry which is preliminary data.</text>
</comment>
<dbReference type="EMBL" id="CAKJTG010000007">
    <property type="protein sequence ID" value="CAG9607828.1"/>
    <property type="molecule type" value="Genomic_DNA"/>
</dbReference>
<evidence type="ECO:0000256" key="2">
    <source>
        <dbReference type="ARBA" id="ARBA00006247"/>
    </source>
</evidence>
<dbReference type="Gene3D" id="3.30.70.360">
    <property type="match status" value="1"/>
</dbReference>
<comment type="cofactor">
    <cofactor evidence="1">
        <name>Zn(2+)</name>
        <dbReference type="ChEBI" id="CHEBI:29105"/>
    </cofactor>
</comment>
<evidence type="ECO:0000259" key="6">
    <source>
        <dbReference type="Pfam" id="PF07687"/>
    </source>
</evidence>
<keyword evidence="8" id="KW-1185">Reference proteome</keyword>
<dbReference type="PANTHER" id="PTHR43808:SF8">
    <property type="entry name" value="PEPTIDASE M20 DIMERISATION DOMAIN-CONTAINING PROTEIN"/>
    <property type="match status" value="1"/>
</dbReference>
<evidence type="ECO:0000256" key="3">
    <source>
        <dbReference type="ARBA" id="ARBA00022723"/>
    </source>
</evidence>
<organism evidence="7 8">
    <name type="scientific">Pseudoneobacillus rhizosphaerae</name>
    <dbReference type="NCBI Taxonomy" id="2880968"/>
    <lineage>
        <taxon>Bacteria</taxon>
        <taxon>Bacillati</taxon>
        <taxon>Bacillota</taxon>
        <taxon>Bacilli</taxon>
        <taxon>Bacillales</taxon>
        <taxon>Bacillaceae</taxon>
        <taxon>Pseudoneobacillus</taxon>
    </lineage>
</organism>
<dbReference type="Pfam" id="PF01546">
    <property type="entry name" value="Peptidase_M20"/>
    <property type="match status" value="1"/>
</dbReference>
<dbReference type="SUPFAM" id="SSF55031">
    <property type="entry name" value="Bacterial exopeptidase dimerisation domain"/>
    <property type="match status" value="1"/>
</dbReference>
<dbReference type="InterPro" id="IPR036264">
    <property type="entry name" value="Bact_exopeptidase_dim_dom"/>
</dbReference>
<dbReference type="GO" id="GO:0009014">
    <property type="term" value="F:succinyl-diaminopimelate desuccinylase activity"/>
    <property type="evidence" value="ECO:0007669"/>
    <property type="project" value="UniProtKB-EC"/>
</dbReference>
<dbReference type="Gene3D" id="3.40.630.10">
    <property type="entry name" value="Zn peptidases"/>
    <property type="match status" value="1"/>
</dbReference>
<keyword evidence="5" id="KW-0862">Zinc</keyword>
<evidence type="ECO:0000313" key="7">
    <source>
        <dbReference type="EMBL" id="CAG9607828.1"/>
    </source>
</evidence>
<gene>
    <name evidence="7" type="primary">dapE_4</name>
    <name evidence="7" type="ORF">NEOCIP111885_01520</name>
</gene>
<dbReference type="Gene3D" id="1.10.150.900">
    <property type="match status" value="1"/>
</dbReference>
<dbReference type="RefSeq" id="WP_230496086.1">
    <property type="nucleotide sequence ID" value="NZ_CAKJTG010000007.1"/>
</dbReference>
<evidence type="ECO:0000256" key="4">
    <source>
        <dbReference type="ARBA" id="ARBA00022801"/>
    </source>
</evidence>
<name>A0A9C7G8S1_9BACI</name>
<dbReference type="SUPFAM" id="SSF53187">
    <property type="entry name" value="Zn-dependent exopeptidases"/>
    <property type="match status" value="1"/>
</dbReference>
<dbReference type="InterPro" id="IPR002933">
    <property type="entry name" value="Peptidase_M20"/>
</dbReference>
<dbReference type="GO" id="GO:0046872">
    <property type="term" value="F:metal ion binding"/>
    <property type="evidence" value="ECO:0007669"/>
    <property type="project" value="UniProtKB-KW"/>
</dbReference>
<evidence type="ECO:0000256" key="5">
    <source>
        <dbReference type="ARBA" id="ARBA00022833"/>
    </source>
</evidence>
<reference evidence="7" key="1">
    <citation type="submission" date="2021-10" db="EMBL/GenBank/DDBJ databases">
        <authorList>
            <person name="Criscuolo A."/>
        </authorList>
    </citation>
    <scope>NUCLEOTIDE SEQUENCE</scope>
    <source>
        <strain evidence="7">CIP111885</strain>
    </source>
</reference>
<evidence type="ECO:0000256" key="1">
    <source>
        <dbReference type="ARBA" id="ARBA00001947"/>
    </source>
</evidence>
<protein>
    <submittedName>
        <fullName evidence="7">Succinyl-diaminopimelate desuccinylase</fullName>
        <ecNumber evidence="7">3.5.1.18</ecNumber>
    </submittedName>
</protein>
<keyword evidence="4 7" id="KW-0378">Hydrolase</keyword>
<proteinExistence type="inferred from homology"/>
<feature type="domain" description="Peptidase M20 dimerisation" evidence="6">
    <location>
        <begin position="190"/>
        <end position="319"/>
    </location>
</feature>
<dbReference type="InterPro" id="IPR011650">
    <property type="entry name" value="Peptidase_M20_dimer"/>
</dbReference>
<accession>A0A9C7G8S1</accession>
<dbReference type="PANTHER" id="PTHR43808">
    <property type="entry name" value="ACETYLORNITHINE DEACETYLASE"/>
    <property type="match status" value="1"/>
</dbReference>
<comment type="similarity">
    <text evidence="2">Belongs to the peptidase M20A family.</text>
</comment>
<sequence>MMELNPIQLFQKLIQIDTTNELGTEKDAALFLYEWLTKLGIQAEIIYSPNGRANLIARLEAGNTLPQAREPLVLLSHLDVVSAQEEDWTYPPFSGTLHDGKIWGRGTLDTKQLTVMHLNAFLQLNKKKSLLNRNVYFLATADEENGSREGMEFLAKYYPEIFRNATVLSEGGGFTLCGDLEHEYMLFASGEKGTAKVAIQTRGIGGHAGSPPDDQAILKLSKVINDLTDIDFPNKIYPVITAFQKGIQHERFATRPKDGELSTKLYDYMQSPTLMVENIQIGDQINVIPYKSEALMEFRTLPHQDKDEVLEMFTTLFKGFDLEWELIYFQKGYESQVDSPLMQVFQEKAKCIGFMGDWIPFTALGKTDGRFISELAGNIYGLSPLLTPFTEVLKRVHNKDECLEVDSFLFGVQLMESVLDEYCINSGGG</sequence>
<dbReference type="InterPro" id="IPR050072">
    <property type="entry name" value="Peptidase_M20A"/>
</dbReference>
<dbReference type="Pfam" id="PF07687">
    <property type="entry name" value="M20_dimer"/>
    <property type="match status" value="1"/>
</dbReference>